<proteinExistence type="predicted"/>
<organism evidence="1 2">
    <name type="scientific">Segetibacter aerophilus</name>
    <dbReference type="NCBI Taxonomy" id="670293"/>
    <lineage>
        <taxon>Bacteria</taxon>
        <taxon>Pseudomonadati</taxon>
        <taxon>Bacteroidota</taxon>
        <taxon>Chitinophagia</taxon>
        <taxon>Chitinophagales</taxon>
        <taxon>Chitinophagaceae</taxon>
        <taxon>Segetibacter</taxon>
    </lineage>
</organism>
<comment type="caution">
    <text evidence="1">The sequence shown here is derived from an EMBL/GenBank/DDBJ whole genome shotgun (WGS) entry which is preliminary data.</text>
</comment>
<dbReference type="Proteomes" id="UP000321513">
    <property type="component" value="Unassembled WGS sequence"/>
</dbReference>
<evidence type="ECO:0000313" key="2">
    <source>
        <dbReference type="Proteomes" id="UP000321513"/>
    </source>
</evidence>
<dbReference type="RefSeq" id="WP_147205996.1">
    <property type="nucleotide sequence ID" value="NZ_BJYT01000030.1"/>
</dbReference>
<accession>A0A512BJ15</accession>
<reference evidence="1 2" key="1">
    <citation type="submission" date="2019-07" db="EMBL/GenBank/DDBJ databases">
        <title>Whole genome shotgun sequence of Segetibacter aerophilus NBRC 106135.</title>
        <authorList>
            <person name="Hosoyama A."/>
            <person name="Uohara A."/>
            <person name="Ohji S."/>
            <person name="Ichikawa N."/>
        </authorList>
    </citation>
    <scope>NUCLEOTIDE SEQUENCE [LARGE SCALE GENOMIC DNA]</scope>
    <source>
        <strain evidence="1 2">NBRC 106135</strain>
    </source>
</reference>
<gene>
    <name evidence="1" type="ORF">SAE01_43610</name>
</gene>
<dbReference type="AlphaFoldDB" id="A0A512BJ15"/>
<protein>
    <submittedName>
        <fullName evidence="1">Uncharacterized protein</fullName>
    </submittedName>
</protein>
<sequence length="65" mass="7852">MMGEPTYSIERLRLEIKECQMKELSDVAIFVYREMRLYKLYEFREICVLINERLAHLVPAENTLL</sequence>
<evidence type="ECO:0000313" key="1">
    <source>
        <dbReference type="EMBL" id="GEO11865.1"/>
    </source>
</evidence>
<keyword evidence="2" id="KW-1185">Reference proteome</keyword>
<dbReference type="EMBL" id="BJYT01000030">
    <property type="protein sequence ID" value="GEO11865.1"/>
    <property type="molecule type" value="Genomic_DNA"/>
</dbReference>
<name>A0A512BJ15_9BACT</name>